<dbReference type="Gene3D" id="1.10.1740.10">
    <property type="match status" value="1"/>
</dbReference>
<dbReference type="InterPro" id="IPR007627">
    <property type="entry name" value="RNA_pol_sigma70_r2"/>
</dbReference>
<feature type="compositionally biased region" description="Basic and acidic residues" evidence="1">
    <location>
        <begin position="126"/>
        <end position="144"/>
    </location>
</feature>
<dbReference type="Pfam" id="PF04542">
    <property type="entry name" value="Sigma70_r2"/>
    <property type="match status" value="1"/>
</dbReference>
<evidence type="ECO:0000313" key="4">
    <source>
        <dbReference type="Proteomes" id="UP001157125"/>
    </source>
</evidence>
<sequence>MADDSDLVAQVLRDGGARLASYGLVLTGSPHDAEELVQAAIVKTFVKRRRLRDPVAAEAYVRATMRTLYIDGVRRERTWGRLIPSMVRTSHLPDSSAELAGHDHVARALAEPSPPGADRSGTALLRRPDGCRHRPPDEGCPRAP</sequence>
<feature type="domain" description="RNA polymerase sigma-70 region 2" evidence="2">
    <location>
        <begin position="19"/>
        <end position="77"/>
    </location>
</feature>
<protein>
    <recommendedName>
        <fullName evidence="2">RNA polymerase sigma-70 region 2 domain-containing protein</fullName>
    </recommendedName>
</protein>
<accession>A0ABQ6IC33</accession>
<organism evidence="3 4">
    <name type="scientific">Demequina litorisediminis</name>
    <dbReference type="NCBI Taxonomy" id="1849022"/>
    <lineage>
        <taxon>Bacteria</taxon>
        <taxon>Bacillati</taxon>
        <taxon>Actinomycetota</taxon>
        <taxon>Actinomycetes</taxon>
        <taxon>Micrococcales</taxon>
        <taxon>Demequinaceae</taxon>
        <taxon>Demequina</taxon>
    </lineage>
</organism>
<evidence type="ECO:0000256" key="1">
    <source>
        <dbReference type="SAM" id="MobiDB-lite"/>
    </source>
</evidence>
<feature type="region of interest" description="Disordered" evidence="1">
    <location>
        <begin position="109"/>
        <end position="144"/>
    </location>
</feature>
<name>A0ABQ6IC33_9MICO</name>
<proteinExistence type="predicted"/>
<keyword evidence="4" id="KW-1185">Reference proteome</keyword>
<dbReference type="RefSeq" id="WP_284327852.1">
    <property type="nucleotide sequence ID" value="NZ_BSUN01000001.1"/>
</dbReference>
<comment type="caution">
    <text evidence="3">The sequence shown here is derived from an EMBL/GenBank/DDBJ whole genome shotgun (WGS) entry which is preliminary data.</text>
</comment>
<evidence type="ECO:0000313" key="3">
    <source>
        <dbReference type="EMBL" id="GMA35239.1"/>
    </source>
</evidence>
<evidence type="ECO:0000259" key="2">
    <source>
        <dbReference type="Pfam" id="PF04542"/>
    </source>
</evidence>
<dbReference type="InterPro" id="IPR013325">
    <property type="entry name" value="RNA_pol_sigma_r2"/>
</dbReference>
<dbReference type="SUPFAM" id="SSF88946">
    <property type="entry name" value="Sigma2 domain of RNA polymerase sigma factors"/>
    <property type="match status" value="1"/>
</dbReference>
<dbReference type="Proteomes" id="UP001157125">
    <property type="component" value="Unassembled WGS sequence"/>
</dbReference>
<gene>
    <name evidence="3" type="ORF">GCM10025876_14430</name>
</gene>
<reference evidence="4" key="1">
    <citation type="journal article" date="2019" name="Int. J. Syst. Evol. Microbiol.">
        <title>The Global Catalogue of Microorganisms (GCM) 10K type strain sequencing project: providing services to taxonomists for standard genome sequencing and annotation.</title>
        <authorList>
            <consortium name="The Broad Institute Genomics Platform"/>
            <consortium name="The Broad Institute Genome Sequencing Center for Infectious Disease"/>
            <person name="Wu L."/>
            <person name="Ma J."/>
        </authorList>
    </citation>
    <scope>NUCLEOTIDE SEQUENCE [LARGE SCALE GENOMIC DNA]</scope>
    <source>
        <strain evidence="4">NBRC 112299</strain>
    </source>
</reference>
<dbReference type="EMBL" id="BSUN01000001">
    <property type="protein sequence ID" value="GMA35239.1"/>
    <property type="molecule type" value="Genomic_DNA"/>
</dbReference>